<dbReference type="GO" id="GO:0006368">
    <property type="term" value="P:transcription elongation by RNA polymerase II"/>
    <property type="evidence" value="ECO:0007669"/>
    <property type="project" value="TreeGrafter"/>
</dbReference>
<dbReference type="InterPro" id="IPR036388">
    <property type="entry name" value="WH-like_DNA-bd_sf"/>
</dbReference>
<accession>A0A9Q0RTI2</accession>
<feature type="domain" description="PCI" evidence="5">
    <location>
        <begin position="227"/>
        <end position="419"/>
    </location>
</feature>
<feature type="compositionally biased region" description="Low complexity" evidence="3">
    <location>
        <begin position="1012"/>
        <end position="1022"/>
    </location>
</feature>
<evidence type="ECO:0000259" key="5">
    <source>
        <dbReference type="PROSITE" id="PS50250"/>
    </source>
</evidence>
<dbReference type="Gene3D" id="1.10.10.10">
    <property type="entry name" value="Winged helix-like DNA-binding domain superfamily/Winged helix DNA-binding domain"/>
    <property type="match status" value="1"/>
</dbReference>
<feature type="compositionally biased region" description="Basic and acidic residues" evidence="3">
    <location>
        <begin position="1052"/>
        <end position="1068"/>
    </location>
</feature>
<feature type="transmembrane region" description="Helical" evidence="4">
    <location>
        <begin position="927"/>
        <end position="946"/>
    </location>
</feature>
<dbReference type="PROSITE" id="PS50250">
    <property type="entry name" value="PCI"/>
    <property type="match status" value="1"/>
</dbReference>
<sequence>MSQFGRGNCISQYLHEIRSKINSRDGYGLADSLSLERFKPSYDMKNMLINRNQWENLFGKILDSPWDDVVRCHLLSYQALLEHHENYFESFEHKCSMVQALVKLLNQIKEDNWMLPLINDTSIELRKLAICADCYGTTNKFVSSNKSSVKPDANIEEAASQLMNCFRVCANDARTTIELSKRKGMMCIINQLFKIYFRINKLNLYKPLVRALDNANIMEHFPLAERVTYSYFTGMKSLYDSDYRKADNLLSFAFENCHKKYAKNRRIILIFLIPVKMLFAGSMPAKQLLDEYNLEQFDELCQAIKDGNLYSFDEAIEKYSDFFYCYGIYFTLEKLKALVYRNIFKKVAKIVNTHQISMQHFVDAINYFQSNRGKIQLSDDDLCTCEEVHCLLANLIAENKLKGYISLQHQKLVISKQNPFPKLSNYHQQCNNSYSKLNVVSERMIMYDAKIYATMFIIIWFMPTTFNKKIYGDDHYKSKDHLSLDRDVLDPLRKIFMEDDFEKYVNEFADSLASTQLFGKIISSNLLLNENVQNLDRKIVSERMLSTLKHVGFRSNIDYVQDILNDDKAYVSLPPIDGNVKYPLIINYDTGIKSNQFSKIFFDDSKKFYSMKDGRLCLPYKYYIQEIIDQCIVNDCIVNLEAPHRKFYKNKFEKDPMYIKAYEEVYKRRMKIFIQSSVMERYKQEYDQIIKLSIEPDLLYIRNSMKMNATNRRHFLFLLKKDLKTFFEHETQFKKVIDWFNELNLISPKILRTDFDEGKKLGPNVAQVEDDYGDITMDLVTIDKPFRRYMPDVNQERYEYQELIDLAAISIINSNWNYMKCRIIVSLWYSLYNKFQTIQSFPRNNDLSLDVDYFNKLSPKKSRSSLNAGYGGEIVYGGDRNNQHKKGEQKSILVNHMVQQTNIINPTSAPNIEFTNSPTPTSSRNTYTFVWIVIVLVIAFAAYKLYRMKKKPITNDKNDLSPHSNKSPMSKKKTFTNHSVTSYVQDKFHEVGTIVSSNIKLLTQGVKIKTVTSRSPVSTTSTGNISKPSKTSKTNNNDALRKKKEKLSKHKKFDDQNRYKGTSLKEDDQSITGTLTLDPNFKYEKKKKDKQQKKKSPKKEHQSSNNFLSTETN</sequence>
<feature type="compositionally biased region" description="Polar residues" evidence="3">
    <location>
        <begin position="1103"/>
        <end position="1113"/>
    </location>
</feature>
<dbReference type="GO" id="GO:0000973">
    <property type="term" value="P:post-transcriptional tethering of RNA polymerase II gene DNA at nuclear periphery"/>
    <property type="evidence" value="ECO:0007669"/>
    <property type="project" value="TreeGrafter"/>
</dbReference>
<keyword evidence="4" id="KW-0812">Transmembrane</keyword>
<evidence type="ECO:0000256" key="4">
    <source>
        <dbReference type="SAM" id="Phobius"/>
    </source>
</evidence>
<evidence type="ECO:0000256" key="3">
    <source>
        <dbReference type="SAM" id="MobiDB-lite"/>
    </source>
</evidence>
<feature type="region of interest" description="Disordered" evidence="3">
    <location>
        <begin position="1012"/>
        <end position="1113"/>
    </location>
</feature>
<evidence type="ECO:0000256" key="1">
    <source>
        <dbReference type="ARBA" id="ARBA00025771"/>
    </source>
</evidence>
<keyword evidence="4" id="KW-0472">Membrane</keyword>
<evidence type="ECO:0000313" key="6">
    <source>
        <dbReference type="EMBL" id="KAJ6225891.1"/>
    </source>
</evidence>
<dbReference type="PANTHER" id="PTHR12732:SF0">
    <property type="entry name" value="PCI DOMAIN-CONTAINING PROTEIN 2"/>
    <property type="match status" value="1"/>
</dbReference>
<dbReference type="GO" id="GO:0003690">
    <property type="term" value="F:double-stranded DNA binding"/>
    <property type="evidence" value="ECO:0007669"/>
    <property type="project" value="InterPro"/>
</dbReference>
<feature type="region of interest" description="Disordered" evidence="3">
    <location>
        <begin position="953"/>
        <end position="974"/>
    </location>
</feature>
<comment type="caution">
    <text evidence="6">The sequence shown here is derived from an EMBL/GenBank/DDBJ whole genome shotgun (WGS) entry which is preliminary data.</text>
</comment>
<feature type="compositionally biased region" description="Basic residues" evidence="3">
    <location>
        <begin position="1084"/>
        <end position="1098"/>
    </location>
</feature>
<feature type="compositionally biased region" description="Polar residues" evidence="3">
    <location>
        <begin position="1023"/>
        <end position="1038"/>
    </location>
</feature>
<feature type="compositionally biased region" description="Basic residues" evidence="3">
    <location>
        <begin position="1041"/>
        <end position="1051"/>
    </location>
</feature>
<proteinExistence type="inferred from homology"/>
<evidence type="ECO:0000256" key="2">
    <source>
        <dbReference type="ARBA" id="ARBA00033214"/>
    </source>
</evidence>
<dbReference type="AlphaFoldDB" id="A0A9Q0RTI2"/>
<keyword evidence="4" id="KW-1133">Transmembrane helix</keyword>
<dbReference type="GO" id="GO:0003723">
    <property type="term" value="F:RNA binding"/>
    <property type="evidence" value="ECO:0007669"/>
    <property type="project" value="InterPro"/>
</dbReference>
<dbReference type="Proteomes" id="UP001142055">
    <property type="component" value="Chromosome 1"/>
</dbReference>
<evidence type="ECO:0000313" key="7">
    <source>
        <dbReference type="Proteomes" id="UP001142055"/>
    </source>
</evidence>
<dbReference type="GO" id="GO:0016973">
    <property type="term" value="P:poly(A)+ mRNA export from nucleus"/>
    <property type="evidence" value="ECO:0007669"/>
    <property type="project" value="TreeGrafter"/>
</dbReference>
<dbReference type="SMART" id="SM00753">
    <property type="entry name" value="PAM"/>
    <property type="match status" value="1"/>
</dbReference>
<dbReference type="PANTHER" id="PTHR12732">
    <property type="entry name" value="UNCHARACTERIZED PROTEASOME COMPONENT REGION PCI-CONTAINING"/>
    <property type="match status" value="1"/>
</dbReference>
<dbReference type="InterPro" id="IPR045114">
    <property type="entry name" value="Csn12-like"/>
</dbReference>
<reference evidence="6" key="1">
    <citation type="submission" date="2022-12" db="EMBL/GenBank/DDBJ databases">
        <title>Genome assemblies of Blomia tropicalis.</title>
        <authorList>
            <person name="Cui Y."/>
        </authorList>
    </citation>
    <scope>NUCLEOTIDE SEQUENCE</scope>
    <source>
        <tissue evidence="6">Adult mites</tissue>
    </source>
</reference>
<gene>
    <name evidence="6" type="ORF">RDWZM_004436</name>
</gene>
<dbReference type="GO" id="GO:0070390">
    <property type="term" value="C:transcription export complex 2"/>
    <property type="evidence" value="ECO:0007669"/>
    <property type="project" value="TreeGrafter"/>
</dbReference>
<keyword evidence="7" id="KW-1185">Reference proteome</keyword>
<comment type="similarity">
    <text evidence="1">Belongs to the CSN12 family.</text>
</comment>
<dbReference type="Pfam" id="PF01399">
    <property type="entry name" value="PCI"/>
    <property type="match status" value="1"/>
</dbReference>
<organism evidence="6 7">
    <name type="scientific">Blomia tropicalis</name>
    <name type="common">Mite</name>
    <dbReference type="NCBI Taxonomy" id="40697"/>
    <lineage>
        <taxon>Eukaryota</taxon>
        <taxon>Metazoa</taxon>
        <taxon>Ecdysozoa</taxon>
        <taxon>Arthropoda</taxon>
        <taxon>Chelicerata</taxon>
        <taxon>Arachnida</taxon>
        <taxon>Acari</taxon>
        <taxon>Acariformes</taxon>
        <taxon>Sarcoptiformes</taxon>
        <taxon>Astigmata</taxon>
        <taxon>Glycyphagoidea</taxon>
        <taxon>Echimyopodidae</taxon>
        <taxon>Blomia</taxon>
    </lineage>
</organism>
<name>A0A9Q0RTI2_BLOTA</name>
<dbReference type="EMBL" id="JAPWDV010000001">
    <property type="protein sequence ID" value="KAJ6225891.1"/>
    <property type="molecule type" value="Genomic_DNA"/>
</dbReference>
<dbReference type="InterPro" id="IPR000717">
    <property type="entry name" value="PCI_dom"/>
</dbReference>
<protein>
    <recommendedName>
        <fullName evidence="2">CSN12-like protein</fullName>
    </recommendedName>
</protein>